<reference evidence="1 3" key="1">
    <citation type="journal article" date="2023" name="Mol. Ecol. Resour.">
        <title>Chromosome-level genome assembly of a triploid poplar Populus alba 'Berolinensis'.</title>
        <authorList>
            <person name="Chen S."/>
            <person name="Yu Y."/>
            <person name="Wang X."/>
            <person name="Wang S."/>
            <person name="Zhang T."/>
            <person name="Zhou Y."/>
            <person name="He R."/>
            <person name="Meng N."/>
            <person name="Wang Y."/>
            <person name="Liu W."/>
            <person name="Liu Z."/>
            <person name="Liu J."/>
            <person name="Guo Q."/>
            <person name="Huang H."/>
            <person name="Sederoff R.R."/>
            <person name="Wang G."/>
            <person name="Qu G."/>
            <person name="Chen S."/>
        </authorList>
    </citation>
    <scope>NUCLEOTIDE SEQUENCE [LARGE SCALE GENOMIC DNA]</scope>
    <source>
        <strain evidence="1">SC-2020</strain>
    </source>
</reference>
<protein>
    <submittedName>
        <fullName evidence="1">Uncharacterized protein</fullName>
    </submittedName>
</protein>
<evidence type="ECO:0000313" key="3">
    <source>
        <dbReference type="Proteomes" id="UP001164929"/>
    </source>
</evidence>
<accession>A0AAD6PR66</accession>
<dbReference type="Proteomes" id="UP001164929">
    <property type="component" value="Chromosome 18"/>
</dbReference>
<sequence>MWDKRLKLRWFILYTDGRANGSAQPWPITYVTIVAAKQWISHTDLVNPVFTVTPSAFNCHETAFALWFTVWDLDLTSCMSCVHSAATLLASAKMLEA</sequence>
<dbReference type="EMBL" id="JAQIZT010000018">
    <property type="protein sequence ID" value="KAJ6958287.1"/>
    <property type="molecule type" value="Genomic_DNA"/>
</dbReference>
<organism evidence="1 3">
    <name type="scientific">Populus alba x Populus x berolinensis</name>
    <dbReference type="NCBI Taxonomy" id="444605"/>
    <lineage>
        <taxon>Eukaryota</taxon>
        <taxon>Viridiplantae</taxon>
        <taxon>Streptophyta</taxon>
        <taxon>Embryophyta</taxon>
        <taxon>Tracheophyta</taxon>
        <taxon>Spermatophyta</taxon>
        <taxon>Magnoliopsida</taxon>
        <taxon>eudicotyledons</taxon>
        <taxon>Gunneridae</taxon>
        <taxon>Pentapetalae</taxon>
        <taxon>rosids</taxon>
        <taxon>fabids</taxon>
        <taxon>Malpighiales</taxon>
        <taxon>Salicaceae</taxon>
        <taxon>Saliceae</taxon>
        <taxon>Populus</taxon>
    </lineage>
</organism>
<gene>
    <name evidence="1" type="ORF">NC653_040040</name>
    <name evidence="2" type="ORF">NC653_040053</name>
</gene>
<name>A0AAD6PR66_9ROSI</name>
<dbReference type="AlphaFoldDB" id="A0AAD6PR66"/>
<proteinExistence type="predicted"/>
<comment type="caution">
    <text evidence="1">The sequence shown here is derived from an EMBL/GenBank/DDBJ whole genome shotgun (WGS) entry which is preliminary data.</text>
</comment>
<keyword evidence="3" id="KW-1185">Reference proteome</keyword>
<dbReference type="EMBL" id="JAQIZT010000018">
    <property type="protein sequence ID" value="KAJ6958271.1"/>
    <property type="molecule type" value="Genomic_DNA"/>
</dbReference>
<evidence type="ECO:0000313" key="2">
    <source>
        <dbReference type="EMBL" id="KAJ6958287.1"/>
    </source>
</evidence>
<evidence type="ECO:0000313" key="1">
    <source>
        <dbReference type="EMBL" id="KAJ6958271.1"/>
    </source>
</evidence>